<dbReference type="PROSITE" id="PS00211">
    <property type="entry name" value="ABC_TRANSPORTER_1"/>
    <property type="match status" value="1"/>
</dbReference>
<evidence type="ECO:0000256" key="2">
    <source>
        <dbReference type="ARBA" id="ARBA00022448"/>
    </source>
</evidence>
<dbReference type="InterPro" id="IPR003439">
    <property type="entry name" value="ABC_transporter-like_ATP-bd"/>
</dbReference>
<organism evidence="7">
    <name type="scientific">Thermorudis sp</name>
    <dbReference type="NCBI Taxonomy" id="1969470"/>
    <lineage>
        <taxon>Bacteria</taxon>
        <taxon>Pseudomonadati</taxon>
        <taxon>Thermomicrobiota</taxon>
        <taxon>Thermomicrobia</taxon>
        <taxon>Thermomicrobia incertae sedis</taxon>
        <taxon>Thermorudis</taxon>
    </lineage>
</organism>
<dbReference type="Pfam" id="PF00005">
    <property type="entry name" value="ABC_tran"/>
    <property type="match status" value="1"/>
</dbReference>
<keyword evidence="5 7" id="KW-0067">ATP-binding</keyword>
<dbReference type="PANTHER" id="PTHR42711">
    <property type="entry name" value="ABC TRANSPORTER ATP-BINDING PROTEIN"/>
    <property type="match status" value="1"/>
</dbReference>
<proteinExistence type="inferred from homology"/>
<sequence length="307" mass="34272">MDSLPIQVNGLTRFYGRNRGVEDLAFTVERGEIFGFLGPNGAGKTTTIRLLMGLIRPTRGSARIFGLDCWRDATAVKSHVGYVPGDARLYEGMTGAQLLDFLAGFRGGVDPARRRMLVERFEVDLSRTIKHLSKGNRQKIALVQAFMHDPPLLILDEPSSGLDPLMQRELLTFLGEERARGKTIFLSSHLLHEVEQIADRVGIIRDGRLVAVATIEELKRQRTRRMEVIFSTPVDPSQIAGIDGVQVLQVREEGRWVELGVSDGLPVLLRRLSELPVVDLVYAPPDLDSVFLGYYQRQEAVAGERAR</sequence>
<dbReference type="PROSITE" id="PS50893">
    <property type="entry name" value="ABC_TRANSPORTER_2"/>
    <property type="match status" value="1"/>
</dbReference>
<evidence type="ECO:0000256" key="1">
    <source>
        <dbReference type="ARBA" id="ARBA00005417"/>
    </source>
</evidence>
<keyword evidence="2" id="KW-0813">Transport</keyword>
<evidence type="ECO:0000256" key="3">
    <source>
        <dbReference type="ARBA" id="ARBA00022458"/>
    </source>
</evidence>
<protein>
    <submittedName>
        <fullName evidence="7">ABC transporter ATP-binding protein</fullName>
    </submittedName>
</protein>
<comment type="similarity">
    <text evidence="1">Belongs to the ABC transporter superfamily.</text>
</comment>
<dbReference type="PANTHER" id="PTHR42711:SF5">
    <property type="entry name" value="ABC TRANSPORTER ATP-BINDING PROTEIN NATA"/>
    <property type="match status" value="1"/>
</dbReference>
<evidence type="ECO:0000313" key="7">
    <source>
        <dbReference type="EMBL" id="HEX70395.1"/>
    </source>
</evidence>
<dbReference type="GO" id="GO:0005524">
    <property type="term" value="F:ATP binding"/>
    <property type="evidence" value="ECO:0007669"/>
    <property type="project" value="UniProtKB-KW"/>
</dbReference>
<reference evidence="7" key="1">
    <citation type="journal article" date="2020" name="mSystems">
        <title>Genome- and Community-Level Interaction Insights into Carbon Utilization and Element Cycling Functions of Hydrothermarchaeota in Hydrothermal Sediment.</title>
        <authorList>
            <person name="Zhou Z."/>
            <person name="Liu Y."/>
            <person name="Xu W."/>
            <person name="Pan J."/>
            <person name="Luo Z.H."/>
            <person name="Li M."/>
        </authorList>
    </citation>
    <scope>NUCLEOTIDE SEQUENCE [LARGE SCALE GENOMIC DNA]</scope>
    <source>
        <strain evidence="7">SpSt-192</strain>
    </source>
</reference>
<evidence type="ECO:0000256" key="4">
    <source>
        <dbReference type="ARBA" id="ARBA00022741"/>
    </source>
</evidence>
<comment type="caution">
    <text evidence="7">The sequence shown here is derived from an EMBL/GenBank/DDBJ whole genome shotgun (WGS) entry which is preliminary data.</text>
</comment>
<dbReference type="AlphaFoldDB" id="A0A7C3AQF8"/>
<dbReference type="EMBL" id="DSID01000314">
    <property type="protein sequence ID" value="HEX70395.1"/>
    <property type="molecule type" value="Genomic_DNA"/>
</dbReference>
<evidence type="ECO:0000256" key="5">
    <source>
        <dbReference type="ARBA" id="ARBA00022840"/>
    </source>
</evidence>
<dbReference type="SMART" id="SM00382">
    <property type="entry name" value="AAA"/>
    <property type="match status" value="1"/>
</dbReference>
<dbReference type="InterPro" id="IPR027417">
    <property type="entry name" value="P-loop_NTPase"/>
</dbReference>
<dbReference type="GO" id="GO:0016887">
    <property type="term" value="F:ATP hydrolysis activity"/>
    <property type="evidence" value="ECO:0007669"/>
    <property type="project" value="InterPro"/>
</dbReference>
<name>A0A7C3AQF8_9BACT</name>
<keyword evidence="4" id="KW-0547">Nucleotide-binding</keyword>
<evidence type="ECO:0000259" key="6">
    <source>
        <dbReference type="PROSITE" id="PS50893"/>
    </source>
</evidence>
<dbReference type="CDD" id="cd03230">
    <property type="entry name" value="ABC_DR_subfamily_A"/>
    <property type="match status" value="1"/>
</dbReference>
<dbReference type="InterPro" id="IPR003593">
    <property type="entry name" value="AAA+_ATPase"/>
</dbReference>
<dbReference type="InterPro" id="IPR050763">
    <property type="entry name" value="ABC_transporter_ATP-binding"/>
</dbReference>
<dbReference type="Gene3D" id="3.40.50.300">
    <property type="entry name" value="P-loop containing nucleotide triphosphate hydrolases"/>
    <property type="match status" value="1"/>
</dbReference>
<gene>
    <name evidence="7" type="ORF">ENP13_04025</name>
</gene>
<accession>A0A7C3AQF8</accession>
<keyword evidence="3" id="KW-0536">Nodulation</keyword>
<feature type="domain" description="ABC transporter" evidence="6">
    <location>
        <begin position="6"/>
        <end position="231"/>
    </location>
</feature>
<dbReference type="SUPFAM" id="SSF52540">
    <property type="entry name" value="P-loop containing nucleoside triphosphate hydrolases"/>
    <property type="match status" value="1"/>
</dbReference>
<dbReference type="InterPro" id="IPR017871">
    <property type="entry name" value="ABC_transporter-like_CS"/>
</dbReference>